<organism evidence="1 2">
    <name type="scientific">Trichophyton equinum (strain ATCC MYA-4606 / CBS 127.97)</name>
    <name type="common">Horse ringworm fungus</name>
    <dbReference type="NCBI Taxonomy" id="559882"/>
    <lineage>
        <taxon>Eukaryota</taxon>
        <taxon>Fungi</taxon>
        <taxon>Dikarya</taxon>
        <taxon>Ascomycota</taxon>
        <taxon>Pezizomycotina</taxon>
        <taxon>Eurotiomycetes</taxon>
        <taxon>Eurotiomycetidae</taxon>
        <taxon>Onygenales</taxon>
        <taxon>Arthrodermataceae</taxon>
        <taxon>Trichophyton</taxon>
    </lineage>
</organism>
<accession>F2PQM6</accession>
<reference evidence="2" key="1">
    <citation type="journal article" date="2012" name="MBio">
        <title>Comparative genome analysis of Trichophyton rubrum and related dermatophytes reveals candidate genes involved in infection.</title>
        <authorList>
            <person name="Martinez D.A."/>
            <person name="Oliver B.G."/>
            <person name="Graeser Y."/>
            <person name="Goldberg J.M."/>
            <person name="Li W."/>
            <person name="Martinez-Rossi N.M."/>
            <person name="Monod M."/>
            <person name="Shelest E."/>
            <person name="Barton R.C."/>
            <person name="Birch E."/>
            <person name="Brakhage A.A."/>
            <person name="Chen Z."/>
            <person name="Gurr S.J."/>
            <person name="Heiman D."/>
            <person name="Heitman J."/>
            <person name="Kosti I."/>
            <person name="Rossi A."/>
            <person name="Saif S."/>
            <person name="Samalova M."/>
            <person name="Saunders C.W."/>
            <person name="Shea T."/>
            <person name="Summerbell R.C."/>
            <person name="Xu J."/>
            <person name="Young S."/>
            <person name="Zeng Q."/>
            <person name="Birren B.W."/>
            <person name="Cuomo C.A."/>
            <person name="White T.C."/>
        </authorList>
    </citation>
    <scope>NUCLEOTIDE SEQUENCE [LARGE SCALE GENOMIC DNA]</scope>
    <source>
        <strain evidence="2">ATCC MYA-4606 / CBS 127.97</strain>
    </source>
</reference>
<dbReference type="AlphaFoldDB" id="F2PQM6"/>
<dbReference type="VEuPathDB" id="FungiDB:TEQG_03225"/>
<gene>
    <name evidence="1" type="ORF">TEQG_03225</name>
</gene>
<protein>
    <submittedName>
        <fullName evidence="1">Uncharacterized protein</fullName>
    </submittedName>
</protein>
<dbReference type="Proteomes" id="UP000009169">
    <property type="component" value="Unassembled WGS sequence"/>
</dbReference>
<keyword evidence="2" id="KW-1185">Reference proteome</keyword>
<dbReference type="HOGENOM" id="CLU_2251946_0_0_1"/>
<dbReference type="EMBL" id="DS995731">
    <property type="protein sequence ID" value="EGE04194.1"/>
    <property type="molecule type" value="Genomic_DNA"/>
</dbReference>
<sequence>MVIIRETFRKCTSASLCLAKNNPNRALRTKDLSLIIIFESRSQISIHFRGKLASATWTPVGWIYRRYESSESPESGLHKICVAEQRAKAMSVSSRRQPRPQDSS</sequence>
<evidence type="ECO:0000313" key="2">
    <source>
        <dbReference type="Proteomes" id="UP000009169"/>
    </source>
</evidence>
<evidence type="ECO:0000313" key="1">
    <source>
        <dbReference type="EMBL" id="EGE04194.1"/>
    </source>
</evidence>
<name>F2PQM6_TRIEC</name>
<proteinExistence type="predicted"/>